<dbReference type="RefSeq" id="WP_214176471.1">
    <property type="nucleotide sequence ID" value="NZ_JAHCVK010000011.1"/>
</dbReference>
<name>A0ABS5SJ99_9BACT</name>
<dbReference type="GO" id="GO:0005840">
    <property type="term" value="C:ribosome"/>
    <property type="evidence" value="ECO:0007669"/>
    <property type="project" value="UniProtKB-KW"/>
</dbReference>
<dbReference type="NCBIfam" id="TIGR00012">
    <property type="entry name" value="L29"/>
    <property type="match status" value="1"/>
</dbReference>
<comment type="caution">
    <text evidence="6">The sequence shown here is derived from an EMBL/GenBank/DDBJ whole genome shotgun (WGS) entry which is preliminary data.</text>
</comment>
<gene>
    <name evidence="5 6" type="primary">rpmC</name>
    <name evidence="6" type="ORF">KI810_15530</name>
</gene>
<protein>
    <recommendedName>
        <fullName evidence="4 5">Large ribosomal subunit protein uL29</fullName>
    </recommendedName>
</protein>
<dbReference type="CDD" id="cd00427">
    <property type="entry name" value="Ribosomal_L29_HIP"/>
    <property type="match status" value="1"/>
</dbReference>
<evidence type="ECO:0000313" key="7">
    <source>
        <dbReference type="Proteomes" id="UP000756860"/>
    </source>
</evidence>
<evidence type="ECO:0000256" key="1">
    <source>
        <dbReference type="ARBA" id="ARBA00009254"/>
    </source>
</evidence>
<evidence type="ECO:0000256" key="4">
    <source>
        <dbReference type="ARBA" id="ARBA00035204"/>
    </source>
</evidence>
<keyword evidence="7" id="KW-1185">Reference proteome</keyword>
<accession>A0ABS5SJ99</accession>
<dbReference type="InterPro" id="IPR050063">
    <property type="entry name" value="Ribosomal_protein_uL29"/>
</dbReference>
<dbReference type="InterPro" id="IPR001854">
    <property type="entry name" value="Ribosomal_uL29"/>
</dbReference>
<evidence type="ECO:0000256" key="2">
    <source>
        <dbReference type="ARBA" id="ARBA00022980"/>
    </source>
</evidence>
<keyword evidence="3 5" id="KW-0687">Ribonucleoprotein</keyword>
<reference evidence="6 7" key="1">
    <citation type="submission" date="2021-05" db="EMBL/GenBank/DDBJ databases">
        <title>The draft genome of Geobacter luticola JCM 17780.</title>
        <authorList>
            <person name="Xu Z."/>
            <person name="Masuda Y."/>
            <person name="Itoh H."/>
            <person name="Senoo K."/>
        </authorList>
    </citation>
    <scope>NUCLEOTIDE SEQUENCE [LARGE SCALE GENOMIC DNA]</scope>
    <source>
        <strain evidence="6 7">JCM 17780</strain>
    </source>
</reference>
<dbReference type="Proteomes" id="UP000756860">
    <property type="component" value="Unassembled WGS sequence"/>
</dbReference>
<dbReference type="Pfam" id="PF00831">
    <property type="entry name" value="Ribosomal_L29"/>
    <property type="match status" value="1"/>
</dbReference>
<evidence type="ECO:0000256" key="3">
    <source>
        <dbReference type="ARBA" id="ARBA00023274"/>
    </source>
</evidence>
<dbReference type="PROSITE" id="PS00579">
    <property type="entry name" value="RIBOSOMAL_L29"/>
    <property type="match status" value="1"/>
</dbReference>
<evidence type="ECO:0000313" key="6">
    <source>
        <dbReference type="EMBL" id="MBT0654462.1"/>
    </source>
</evidence>
<comment type="similarity">
    <text evidence="1 5">Belongs to the universal ribosomal protein uL29 family.</text>
</comment>
<dbReference type="InterPro" id="IPR036049">
    <property type="entry name" value="Ribosomal_uL29_sf"/>
</dbReference>
<dbReference type="Gene3D" id="1.10.287.310">
    <property type="match status" value="1"/>
</dbReference>
<dbReference type="PANTHER" id="PTHR10916:SF0">
    <property type="entry name" value="LARGE RIBOSOMAL SUBUNIT PROTEIN UL29C"/>
    <property type="match status" value="1"/>
</dbReference>
<dbReference type="EMBL" id="JAHCVK010000011">
    <property type="protein sequence ID" value="MBT0654462.1"/>
    <property type="molecule type" value="Genomic_DNA"/>
</dbReference>
<dbReference type="SUPFAM" id="SSF46561">
    <property type="entry name" value="Ribosomal protein L29 (L29p)"/>
    <property type="match status" value="1"/>
</dbReference>
<dbReference type="InterPro" id="IPR018254">
    <property type="entry name" value="Ribosomal_uL29_CS"/>
</dbReference>
<sequence>MKVSDLKTMNEEELQSKEKELKKELFNLKFQLHTGRLENSAKLSAIRKDVARVKTLLQEKKG</sequence>
<organism evidence="6 7">
    <name type="scientific">Geomobilimonas luticola</name>
    <dbReference type="NCBI Taxonomy" id="1114878"/>
    <lineage>
        <taxon>Bacteria</taxon>
        <taxon>Pseudomonadati</taxon>
        <taxon>Thermodesulfobacteriota</taxon>
        <taxon>Desulfuromonadia</taxon>
        <taxon>Geobacterales</taxon>
        <taxon>Geobacteraceae</taxon>
        <taxon>Geomobilimonas</taxon>
    </lineage>
</organism>
<keyword evidence="2 5" id="KW-0689">Ribosomal protein</keyword>
<dbReference type="PANTHER" id="PTHR10916">
    <property type="entry name" value="60S RIBOSOMAL PROTEIN L35/50S RIBOSOMAL PROTEIN L29"/>
    <property type="match status" value="1"/>
</dbReference>
<evidence type="ECO:0000256" key="5">
    <source>
        <dbReference type="HAMAP-Rule" id="MF_00374"/>
    </source>
</evidence>
<dbReference type="HAMAP" id="MF_00374">
    <property type="entry name" value="Ribosomal_uL29"/>
    <property type="match status" value="1"/>
</dbReference>
<proteinExistence type="inferred from homology"/>